<keyword evidence="1" id="KW-0067">ATP-binding</keyword>
<dbReference type="InterPro" id="IPR027417">
    <property type="entry name" value="P-loop_NTPase"/>
</dbReference>
<dbReference type="Pfam" id="PF13671">
    <property type="entry name" value="AAA_33"/>
    <property type="match status" value="1"/>
</dbReference>
<dbReference type="Gene3D" id="3.40.50.300">
    <property type="entry name" value="P-loop containing nucleotide triphosphate hydrolases"/>
    <property type="match status" value="1"/>
</dbReference>
<evidence type="ECO:0000313" key="1">
    <source>
        <dbReference type="EMBL" id="MCQ9210756.1"/>
    </source>
</evidence>
<accession>A0ABT1WQJ3</accession>
<organism evidence="1 2">
    <name type="scientific">Granulicatella seriolae</name>
    <dbReference type="NCBI Taxonomy" id="2967226"/>
    <lineage>
        <taxon>Bacteria</taxon>
        <taxon>Bacillati</taxon>
        <taxon>Bacillota</taxon>
        <taxon>Bacilli</taxon>
        <taxon>Lactobacillales</taxon>
        <taxon>Carnobacteriaceae</taxon>
        <taxon>Granulicatella</taxon>
    </lineage>
</organism>
<proteinExistence type="predicted"/>
<dbReference type="GO" id="GO:0005524">
    <property type="term" value="F:ATP binding"/>
    <property type="evidence" value="ECO:0007669"/>
    <property type="project" value="UniProtKB-KW"/>
</dbReference>
<gene>
    <name evidence="1" type="ORF">NPA36_09380</name>
</gene>
<evidence type="ECO:0000313" key="2">
    <source>
        <dbReference type="Proteomes" id="UP001059480"/>
    </source>
</evidence>
<dbReference type="RefSeq" id="WP_256945866.1">
    <property type="nucleotide sequence ID" value="NZ_JANHNZ010000013.1"/>
</dbReference>
<sequence length="201" mass="23554">MKRTLMLLAGPPATGKSYLITKMRQVISDFFLITPDEIKEMYADKVGFNSLKEKAILEQDVWKFYYSILEQYMSAGKKVIVSEYPFSDKQRSRLEDLSASYGYQVITIRLVAKFDVLWERRKVRDVEMTRHLSHVMSHYHDGDSLLDRSQADDLINKEEFANIIADRKYNDFSLGKLIEVDVTDFSQVNYEQLLKEIDQEL</sequence>
<keyword evidence="1" id="KW-0547">Nucleotide-binding</keyword>
<name>A0ABT1WQJ3_9LACT</name>
<comment type="caution">
    <text evidence="1">The sequence shown here is derived from an EMBL/GenBank/DDBJ whole genome shotgun (WGS) entry which is preliminary data.</text>
</comment>
<dbReference type="Proteomes" id="UP001059480">
    <property type="component" value="Unassembled WGS sequence"/>
</dbReference>
<keyword evidence="2" id="KW-1185">Reference proteome</keyword>
<reference evidence="1" key="2">
    <citation type="journal article" date="2023" name="Curr. Microbiol.">
        <title>Granulicatella seriolae sp. nov., a Novel Facultative Anaerobe Isolated from Yellowtail Marine Fish.</title>
        <authorList>
            <person name="Lee M."/>
            <person name="Choi Y.J."/>
            <person name="Farooq A."/>
            <person name="Jeong J.B."/>
            <person name="Jung M.Y."/>
        </authorList>
    </citation>
    <scope>NUCLEOTIDE SEQUENCE</scope>
    <source>
        <strain evidence="1">S8</strain>
    </source>
</reference>
<dbReference type="SUPFAM" id="SSF52540">
    <property type="entry name" value="P-loop containing nucleoside triphosphate hydrolases"/>
    <property type="match status" value="1"/>
</dbReference>
<reference evidence="1" key="3">
    <citation type="journal article" date="2023" name="Microbiol. Resour. Announc.">
        <title>Draft Genome Sequence of Granulicatella sp. Strain S8, Isolated from a Marine Fish, Seriola quinqueradiata.</title>
        <authorList>
            <person name="Lee M."/>
            <person name="Farooq A."/>
            <person name="Jeong J.B."/>
            <person name="Jung M.Y."/>
        </authorList>
    </citation>
    <scope>NUCLEOTIDE SEQUENCE</scope>
    <source>
        <strain evidence="1">S8</strain>
    </source>
</reference>
<dbReference type="EMBL" id="JANHNZ010000013">
    <property type="protein sequence ID" value="MCQ9210756.1"/>
    <property type="molecule type" value="Genomic_DNA"/>
</dbReference>
<reference evidence="1" key="1">
    <citation type="submission" date="2022-07" db="EMBL/GenBank/DDBJ databases">
        <authorList>
            <person name="Jung M.-Y."/>
            <person name="Lee M."/>
        </authorList>
    </citation>
    <scope>NUCLEOTIDE SEQUENCE</scope>
    <source>
        <strain evidence="1">S8</strain>
    </source>
</reference>
<protein>
    <submittedName>
        <fullName evidence="1">ATP-binding protein</fullName>
    </submittedName>
</protein>